<proteinExistence type="predicted"/>
<sequence>MDIALRASHQETHKQETLPSLAHRWLRILVRSSRKPVTPRKPKGVHMPDRLWRRQSALYMCLQESRRKAEP</sequence>
<evidence type="ECO:0000313" key="2">
    <source>
        <dbReference type="Proteomes" id="UP000190896"/>
    </source>
</evidence>
<dbReference type="Proteomes" id="UP000190896">
    <property type="component" value="Unassembled WGS sequence"/>
</dbReference>
<gene>
    <name evidence="1" type="ORF">BOW51_05280</name>
</gene>
<dbReference type="OrthoDB" id="9990400at2"/>
<keyword evidence="2" id="KW-1185">Reference proteome</keyword>
<dbReference type="AlphaFoldDB" id="A0A1T2KVJ3"/>
<reference evidence="1 2" key="1">
    <citation type="submission" date="2016-11" db="EMBL/GenBank/DDBJ databases">
        <title>Mixed transmission modes and dynamic genome evolution in an obligate animal-bacterial symbiosis.</title>
        <authorList>
            <person name="Russell S.L."/>
            <person name="Corbett-Detig R.B."/>
            <person name="Cavanaugh C.M."/>
        </authorList>
    </citation>
    <scope>NUCLEOTIDE SEQUENCE [LARGE SCALE GENOMIC DNA]</scope>
    <source>
        <strain evidence="1">Se-Cadez</strain>
    </source>
</reference>
<evidence type="ECO:0000313" key="1">
    <source>
        <dbReference type="EMBL" id="OOZ36865.1"/>
    </source>
</evidence>
<comment type="caution">
    <text evidence="1">The sequence shown here is derived from an EMBL/GenBank/DDBJ whole genome shotgun (WGS) entry which is preliminary data.</text>
</comment>
<name>A0A1T2KVJ3_9GAMM</name>
<organism evidence="1 2">
    <name type="scientific">Solemya velesiana gill symbiont</name>
    <dbReference type="NCBI Taxonomy" id="1918948"/>
    <lineage>
        <taxon>Bacteria</taxon>
        <taxon>Pseudomonadati</taxon>
        <taxon>Pseudomonadota</taxon>
        <taxon>Gammaproteobacteria</taxon>
        <taxon>sulfur-oxidizing symbionts</taxon>
    </lineage>
</organism>
<dbReference type="RefSeq" id="WP_078486496.1">
    <property type="nucleotide sequence ID" value="NZ_MPRJ01000024.1"/>
</dbReference>
<dbReference type="EMBL" id="MPRJ01000024">
    <property type="protein sequence ID" value="OOZ36865.1"/>
    <property type="molecule type" value="Genomic_DNA"/>
</dbReference>
<protein>
    <submittedName>
        <fullName evidence="1">Uncharacterized protein</fullName>
    </submittedName>
</protein>
<accession>A0A1T2KVJ3</accession>